<evidence type="ECO:0000313" key="3">
    <source>
        <dbReference type="Proteomes" id="UP001195483"/>
    </source>
</evidence>
<evidence type="ECO:0000313" key="2">
    <source>
        <dbReference type="EMBL" id="KAK3580750.1"/>
    </source>
</evidence>
<sequence>MMEEVPEPAEDNTEEVISPSPEEIVLSIEKNMSKDGKWQDVSKTSSAEKKKANVRARLFQQKKAKEIQLIERDIAPYFILEEPHYDGKKTPETVECQNTQENKTKTF</sequence>
<dbReference type="AlphaFoldDB" id="A0AAE0RWT4"/>
<name>A0AAE0RWT4_9BIVA</name>
<dbReference type="Proteomes" id="UP001195483">
    <property type="component" value="Unassembled WGS sequence"/>
</dbReference>
<organism evidence="2 3">
    <name type="scientific">Potamilus streckersoni</name>
    <dbReference type="NCBI Taxonomy" id="2493646"/>
    <lineage>
        <taxon>Eukaryota</taxon>
        <taxon>Metazoa</taxon>
        <taxon>Spiralia</taxon>
        <taxon>Lophotrochozoa</taxon>
        <taxon>Mollusca</taxon>
        <taxon>Bivalvia</taxon>
        <taxon>Autobranchia</taxon>
        <taxon>Heteroconchia</taxon>
        <taxon>Palaeoheterodonta</taxon>
        <taxon>Unionida</taxon>
        <taxon>Unionoidea</taxon>
        <taxon>Unionidae</taxon>
        <taxon>Ambleminae</taxon>
        <taxon>Lampsilini</taxon>
        <taxon>Potamilus</taxon>
    </lineage>
</organism>
<accession>A0AAE0RWT4</accession>
<reference evidence="2" key="2">
    <citation type="journal article" date="2021" name="Genome Biol. Evol.">
        <title>Developing a high-quality reference genome for a parasitic bivalve with doubly uniparental inheritance (Bivalvia: Unionida).</title>
        <authorList>
            <person name="Smith C.H."/>
        </authorList>
    </citation>
    <scope>NUCLEOTIDE SEQUENCE</scope>
    <source>
        <strain evidence="2">CHS0354</strain>
        <tissue evidence="2">Mantle</tissue>
    </source>
</reference>
<protein>
    <submittedName>
        <fullName evidence="2">Uncharacterized protein</fullName>
    </submittedName>
</protein>
<feature type="compositionally biased region" description="Acidic residues" evidence="1">
    <location>
        <begin position="1"/>
        <end position="14"/>
    </location>
</feature>
<reference evidence="2" key="1">
    <citation type="journal article" date="2021" name="Genome Biol. Evol.">
        <title>A High-Quality Reference Genome for a Parasitic Bivalve with Doubly Uniparental Inheritance (Bivalvia: Unionida).</title>
        <authorList>
            <person name="Smith C.H."/>
        </authorList>
    </citation>
    <scope>NUCLEOTIDE SEQUENCE</scope>
    <source>
        <strain evidence="2">CHS0354</strain>
    </source>
</reference>
<proteinExistence type="predicted"/>
<feature type="region of interest" description="Disordered" evidence="1">
    <location>
        <begin position="1"/>
        <end position="20"/>
    </location>
</feature>
<reference evidence="2" key="3">
    <citation type="submission" date="2023-05" db="EMBL/GenBank/DDBJ databases">
        <authorList>
            <person name="Smith C.H."/>
        </authorList>
    </citation>
    <scope>NUCLEOTIDE SEQUENCE</scope>
    <source>
        <strain evidence="2">CHS0354</strain>
        <tissue evidence="2">Mantle</tissue>
    </source>
</reference>
<comment type="caution">
    <text evidence="2">The sequence shown here is derived from an EMBL/GenBank/DDBJ whole genome shotgun (WGS) entry which is preliminary data.</text>
</comment>
<keyword evidence="3" id="KW-1185">Reference proteome</keyword>
<evidence type="ECO:0000256" key="1">
    <source>
        <dbReference type="SAM" id="MobiDB-lite"/>
    </source>
</evidence>
<feature type="region of interest" description="Disordered" evidence="1">
    <location>
        <begin position="87"/>
        <end position="107"/>
    </location>
</feature>
<dbReference type="EMBL" id="JAEAOA010001395">
    <property type="protein sequence ID" value="KAK3580750.1"/>
    <property type="molecule type" value="Genomic_DNA"/>
</dbReference>
<gene>
    <name evidence="2" type="ORF">CHS0354_023030</name>
</gene>